<dbReference type="PhylomeDB" id="A7T7K4"/>
<keyword evidence="2" id="KW-1185">Reference proteome</keyword>
<sequence>MVVEKWSTKLLSLGCAFYYTLGNIKPENRSHLNAIQLLAIVTTKLLKKYGIDPTLQVIIRDLSYLEQIMRIVFSPVIDKEQLPYLQVLIQHHHQMFQQLFPGCSITPKMHYMVHMPTTILKLGPLVHSWCMRYEAKHHYFKRTAILLGNWINLPFSLAKRHQEGLCYRLQTAGGGLSTFIEKGIENGPGKESLAGDVSYWNLVKAEFPNVDVGSSLYE</sequence>
<proteinExistence type="predicted"/>
<protein>
    <recommendedName>
        <fullName evidence="3">DUF4218 domain-containing protein</fullName>
    </recommendedName>
</protein>
<dbReference type="InParanoid" id="A7T7K4"/>
<dbReference type="Proteomes" id="UP000001593">
    <property type="component" value="Unassembled WGS sequence"/>
</dbReference>
<accession>A7T7K4</accession>
<name>A7T7K4_NEMVE</name>
<gene>
    <name evidence="1" type="ORF">NEMVEDRAFT_v1g223410</name>
</gene>
<evidence type="ECO:0000313" key="2">
    <source>
        <dbReference type="Proteomes" id="UP000001593"/>
    </source>
</evidence>
<dbReference type="EMBL" id="DS472132">
    <property type="protein sequence ID" value="EDO28047.1"/>
    <property type="molecule type" value="Genomic_DNA"/>
</dbReference>
<reference evidence="1 2" key="1">
    <citation type="journal article" date="2007" name="Science">
        <title>Sea anemone genome reveals ancestral eumetazoan gene repertoire and genomic organization.</title>
        <authorList>
            <person name="Putnam N.H."/>
            <person name="Srivastava M."/>
            <person name="Hellsten U."/>
            <person name="Dirks B."/>
            <person name="Chapman J."/>
            <person name="Salamov A."/>
            <person name="Terry A."/>
            <person name="Shapiro H."/>
            <person name="Lindquist E."/>
            <person name="Kapitonov V.V."/>
            <person name="Jurka J."/>
            <person name="Genikhovich G."/>
            <person name="Grigoriev I.V."/>
            <person name="Lucas S.M."/>
            <person name="Steele R.E."/>
            <person name="Finnerty J.R."/>
            <person name="Technau U."/>
            <person name="Martindale M.Q."/>
            <person name="Rokhsar D.S."/>
        </authorList>
    </citation>
    <scope>NUCLEOTIDE SEQUENCE [LARGE SCALE GENOMIC DNA]</scope>
    <source>
        <strain evidence="2">CH2 X CH6</strain>
    </source>
</reference>
<evidence type="ECO:0008006" key="3">
    <source>
        <dbReference type="Google" id="ProtNLM"/>
    </source>
</evidence>
<dbReference type="HOGENOM" id="CLU_1268265_0_0_1"/>
<organism evidence="1 2">
    <name type="scientific">Nematostella vectensis</name>
    <name type="common">Starlet sea anemone</name>
    <dbReference type="NCBI Taxonomy" id="45351"/>
    <lineage>
        <taxon>Eukaryota</taxon>
        <taxon>Metazoa</taxon>
        <taxon>Cnidaria</taxon>
        <taxon>Anthozoa</taxon>
        <taxon>Hexacorallia</taxon>
        <taxon>Actiniaria</taxon>
        <taxon>Edwardsiidae</taxon>
        <taxon>Nematostella</taxon>
    </lineage>
</organism>
<dbReference type="AlphaFoldDB" id="A7T7K4"/>
<evidence type="ECO:0000313" key="1">
    <source>
        <dbReference type="EMBL" id="EDO28047.1"/>
    </source>
</evidence>